<gene>
    <name evidence="1" type="ORF">T07_7182</name>
</gene>
<organism evidence="1 2">
    <name type="scientific">Trichinella nelsoni</name>
    <dbReference type="NCBI Taxonomy" id="6336"/>
    <lineage>
        <taxon>Eukaryota</taxon>
        <taxon>Metazoa</taxon>
        <taxon>Ecdysozoa</taxon>
        <taxon>Nematoda</taxon>
        <taxon>Enoplea</taxon>
        <taxon>Dorylaimia</taxon>
        <taxon>Trichinellida</taxon>
        <taxon>Trichinellidae</taxon>
        <taxon>Trichinella</taxon>
    </lineage>
</organism>
<reference evidence="1 2" key="1">
    <citation type="submission" date="2015-01" db="EMBL/GenBank/DDBJ databases">
        <title>Evolution of Trichinella species and genotypes.</title>
        <authorList>
            <person name="Korhonen P.K."/>
            <person name="Edoardo P."/>
            <person name="Giuseppe L.R."/>
            <person name="Gasser R.B."/>
        </authorList>
    </citation>
    <scope>NUCLEOTIDE SEQUENCE [LARGE SCALE GENOMIC DNA]</scope>
    <source>
        <strain evidence="1">ISS37</strain>
    </source>
</reference>
<comment type="caution">
    <text evidence="1">The sequence shown here is derived from an EMBL/GenBank/DDBJ whole genome shotgun (WGS) entry which is preliminary data.</text>
</comment>
<evidence type="ECO:0000313" key="1">
    <source>
        <dbReference type="EMBL" id="KRX23588.1"/>
    </source>
</evidence>
<dbReference type="Proteomes" id="UP000054630">
    <property type="component" value="Unassembled WGS sequence"/>
</dbReference>
<name>A0A0V0SA31_9BILA</name>
<keyword evidence="2" id="KW-1185">Reference proteome</keyword>
<evidence type="ECO:0000313" key="2">
    <source>
        <dbReference type="Proteomes" id="UP000054630"/>
    </source>
</evidence>
<dbReference type="AlphaFoldDB" id="A0A0V0SA31"/>
<dbReference type="OrthoDB" id="10379147at2759"/>
<dbReference type="EMBL" id="JYDL01000023">
    <property type="protein sequence ID" value="KRX23588.1"/>
    <property type="molecule type" value="Genomic_DNA"/>
</dbReference>
<sequence length="107" mass="12186">MARSRRNSALCESEMENLSCNFVGKKNFTSIFLPINENNSLGSLAFTENSLRAKLFFELSSNCYPSYGHVTALLSSIFQIRQHHELNNTIFGRFVEREVSAMGWAAW</sequence>
<accession>A0A0V0SA31</accession>
<proteinExistence type="predicted"/>
<protein>
    <submittedName>
        <fullName evidence="1">Uncharacterized protein</fullName>
    </submittedName>
</protein>